<protein>
    <recommendedName>
        <fullName evidence="3">AMP-dependent synthetase/ligase domain-containing protein</fullName>
    </recommendedName>
</protein>
<dbReference type="PANTHER" id="PTHR43272">
    <property type="entry name" value="LONG-CHAIN-FATTY-ACID--COA LIGASE"/>
    <property type="match status" value="1"/>
</dbReference>
<keyword evidence="1" id="KW-0547">Nucleotide-binding</keyword>
<dbReference type="GO" id="GO:0004467">
    <property type="term" value="F:long-chain fatty acid-CoA ligase activity"/>
    <property type="evidence" value="ECO:0007669"/>
    <property type="project" value="TreeGrafter"/>
</dbReference>
<name>A0A9Q0JT86_9MAGN</name>
<dbReference type="EMBL" id="JAMYWD010001625">
    <property type="protein sequence ID" value="KAJ4942625.1"/>
    <property type="molecule type" value="Genomic_DNA"/>
</dbReference>
<organism evidence="4 5">
    <name type="scientific">Protea cynaroides</name>
    <dbReference type="NCBI Taxonomy" id="273540"/>
    <lineage>
        <taxon>Eukaryota</taxon>
        <taxon>Viridiplantae</taxon>
        <taxon>Streptophyta</taxon>
        <taxon>Embryophyta</taxon>
        <taxon>Tracheophyta</taxon>
        <taxon>Spermatophyta</taxon>
        <taxon>Magnoliopsida</taxon>
        <taxon>Proteales</taxon>
        <taxon>Proteaceae</taxon>
        <taxon>Protea</taxon>
    </lineage>
</organism>
<dbReference type="GO" id="GO:0016020">
    <property type="term" value="C:membrane"/>
    <property type="evidence" value="ECO:0007669"/>
    <property type="project" value="TreeGrafter"/>
</dbReference>
<keyword evidence="2" id="KW-0067">ATP-binding</keyword>
<keyword evidence="5" id="KW-1185">Reference proteome</keyword>
<dbReference type="OrthoDB" id="1700726at2759"/>
<dbReference type="PANTHER" id="PTHR43272:SF33">
    <property type="entry name" value="AMP-BINDING DOMAIN-CONTAINING PROTEIN-RELATED"/>
    <property type="match status" value="1"/>
</dbReference>
<dbReference type="GO" id="GO:0005783">
    <property type="term" value="C:endoplasmic reticulum"/>
    <property type="evidence" value="ECO:0007669"/>
    <property type="project" value="TreeGrafter"/>
</dbReference>
<sequence>MDWSSSGQGYSVALPENLQSGKWNGYRLARPPMKLVSRFEDHPEIGTLHDNFVYAYANFQDYKYLGTRIEVDGIVREYKWMTYGEAGTTHSAIGSGLKYNRIPVGSSIGLYFSNRPKWLIVDHSCSAYSYTSIPLYDTLGPDDVKFIANRSLAEAMLTHGNLIANALMDDMTALRPTVLCSVPRLYLQQNLEDKVLVYRDGNVMVIKSFNPDDPSEGNGNKGLWDGYRCVTIGSHYRLAVKRIS</sequence>
<dbReference type="InterPro" id="IPR000873">
    <property type="entry name" value="AMP-dep_synth/lig_dom"/>
</dbReference>
<gene>
    <name evidence="4" type="ORF">NE237_019493</name>
</gene>
<reference evidence="4" key="1">
    <citation type="journal article" date="2023" name="Plant J.">
        <title>The genome of the king protea, Protea cynaroides.</title>
        <authorList>
            <person name="Chang J."/>
            <person name="Duong T.A."/>
            <person name="Schoeman C."/>
            <person name="Ma X."/>
            <person name="Roodt D."/>
            <person name="Barker N."/>
            <person name="Li Z."/>
            <person name="Van de Peer Y."/>
            <person name="Mizrachi E."/>
        </authorList>
    </citation>
    <scope>NUCLEOTIDE SEQUENCE</scope>
    <source>
        <tissue evidence="4">Young leaves</tissue>
    </source>
</reference>
<dbReference type="Proteomes" id="UP001141806">
    <property type="component" value="Unassembled WGS sequence"/>
</dbReference>
<dbReference type="GO" id="GO:0005524">
    <property type="term" value="F:ATP binding"/>
    <property type="evidence" value="ECO:0007669"/>
    <property type="project" value="UniProtKB-KW"/>
</dbReference>
<dbReference type="Gene3D" id="3.40.50.980">
    <property type="match status" value="1"/>
</dbReference>
<evidence type="ECO:0000256" key="1">
    <source>
        <dbReference type="ARBA" id="ARBA00022741"/>
    </source>
</evidence>
<dbReference type="Pfam" id="PF00501">
    <property type="entry name" value="AMP-binding"/>
    <property type="match status" value="1"/>
</dbReference>
<evidence type="ECO:0000313" key="5">
    <source>
        <dbReference type="Proteomes" id="UP001141806"/>
    </source>
</evidence>
<feature type="domain" description="AMP-dependent synthetase/ligase" evidence="3">
    <location>
        <begin position="75"/>
        <end position="158"/>
    </location>
</feature>
<dbReference type="AlphaFoldDB" id="A0A9Q0JT86"/>
<evidence type="ECO:0000259" key="3">
    <source>
        <dbReference type="Pfam" id="PF00501"/>
    </source>
</evidence>
<accession>A0A9Q0JT86</accession>
<evidence type="ECO:0000313" key="4">
    <source>
        <dbReference type="EMBL" id="KAJ4942625.1"/>
    </source>
</evidence>
<dbReference type="SUPFAM" id="SSF56801">
    <property type="entry name" value="Acetyl-CoA synthetase-like"/>
    <property type="match status" value="1"/>
</dbReference>
<proteinExistence type="predicted"/>
<evidence type="ECO:0000256" key="2">
    <source>
        <dbReference type="ARBA" id="ARBA00022840"/>
    </source>
</evidence>
<comment type="caution">
    <text evidence="4">The sequence shown here is derived from an EMBL/GenBank/DDBJ whole genome shotgun (WGS) entry which is preliminary data.</text>
</comment>